<name>A0A7M2WWH5_9BACT</name>
<dbReference type="AlphaFoldDB" id="A0A7M2WWH5"/>
<feature type="compositionally biased region" description="Low complexity" evidence="1">
    <location>
        <begin position="28"/>
        <end position="56"/>
    </location>
</feature>
<feature type="compositionally biased region" description="Basic and acidic residues" evidence="1">
    <location>
        <begin position="12"/>
        <end position="27"/>
    </location>
</feature>
<evidence type="ECO:0000256" key="1">
    <source>
        <dbReference type="SAM" id="MobiDB-lite"/>
    </source>
</evidence>
<dbReference type="Pfam" id="PF08899">
    <property type="entry name" value="DUF1844"/>
    <property type="match status" value="1"/>
</dbReference>
<dbReference type="RefSeq" id="WP_206292959.1">
    <property type="nucleotide sequence ID" value="NZ_CP063458.1"/>
</dbReference>
<reference evidence="2 3" key="1">
    <citation type="submission" date="2020-10" db="EMBL/GenBank/DDBJ databases">
        <title>Wide distribution of Phycisphaera-like planctomycetes from WD2101 soil group in peatlands and genome analysis of the first cultivated representative.</title>
        <authorList>
            <person name="Dedysh S.N."/>
            <person name="Beletsky A.V."/>
            <person name="Ivanova A."/>
            <person name="Kulichevskaya I.S."/>
            <person name="Suzina N.E."/>
            <person name="Philippov D.A."/>
            <person name="Rakitin A.L."/>
            <person name="Mardanov A.V."/>
            <person name="Ravin N.V."/>
        </authorList>
    </citation>
    <scope>NUCLEOTIDE SEQUENCE [LARGE SCALE GENOMIC DNA]</scope>
    <source>
        <strain evidence="2 3">M1803</strain>
    </source>
</reference>
<dbReference type="InterPro" id="IPR014995">
    <property type="entry name" value="DUF1844"/>
</dbReference>
<keyword evidence="3" id="KW-1185">Reference proteome</keyword>
<sequence>MADDSPFLQVDTDWKKQAQEEKRKLAEKAAQQKAQAEAAAAAAAAKTAAPEEAAPVEKAGSFAGLVQQLMTQALIYLGEISYRGSPPMLDLDRAKTQHDILTMLEEKTANNLSDDERKLLDSVLHEVRSRFIRTASEYVTF</sequence>
<evidence type="ECO:0000313" key="2">
    <source>
        <dbReference type="EMBL" id="QOV89898.1"/>
    </source>
</evidence>
<dbReference type="EMBL" id="CP063458">
    <property type="protein sequence ID" value="QOV89898.1"/>
    <property type="molecule type" value="Genomic_DNA"/>
</dbReference>
<protein>
    <submittedName>
        <fullName evidence="2">DUF1844 domain-containing protein</fullName>
    </submittedName>
</protein>
<gene>
    <name evidence="2" type="ORF">IPV69_00550</name>
</gene>
<accession>A0A7M2WWH5</accession>
<dbReference type="Proteomes" id="UP000593765">
    <property type="component" value="Chromosome"/>
</dbReference>
<evidence type="ECO:0000313" key="3">
    <source>
        <dbReference type="Proteomes" id="UP000593765"/>
    </source>
</evidence>
<feature type="region of interest" description="Disordered" evidence="1">
    <location>
        <begin position="1"/>
        <end position="56"/>
    </location>
</feature>
<proteinExistence type="predicted"/>
<organism evidence="2 3">
    <name type="scientific">Humisphaera borealis</name>
    <dbReference type="NCBI Taxonomy" id="2807512"/>
    <lineage>
        <taxon>Bacteria</taxon>
        <taxon>Pseudomonadati</taxon>
        <taxon>Planctomycetota</taxon>
        <taxon>Phycisphaerae</taxon>
        <taxon>Tepidisphaerales</taxon>
        <taxon>Tepidisphaeraceae</taxon>
        <taxon>Humisphaera</taxon>
    </lineage>
</organism>
<dbReference type="KEGG" id="hbs:IPV69_00550"/>